<dbReference type="EC" id="2.1.1.-" evidence="4"/>
<keyword evidence="3 4" id="KW-0949">S-adenosyl-L-methionine</keyword>
<gene>
    <name evidence="6" type="primary">BMT2</name>
    <name evidence="6" type="ORF">OHC33_004266</name>
</gene>
<evidence type="ECO:0000256" key="5">
    <source>
        <dbReference type="SAM" id="MobiDB-lite"/>
    </source>
</evidence>
<dbReference type="PANTHER" id="PTHR21008">
    <property type="entry name" value="S-ADENOSYLMETHIONINE SENSOR UPSTREAM OF MTORC1-RELATED"/>
    <property type="match status" value="1"/>
</dbReference>
<comment type="similarity">
    <text evidence="4">Belongs to the BMT2 family.</text>
</comment>
<organism evidence="6 7">
    <name type="scientific">Knufia fluminis</name>
    <dbReference type="NCBI Taxonomy" id="191047"/>
    <lineage>
        <taxon>Eukaryota</taxon>
        <taxon>Fungi</taxon>
        <taxon>Dikarya</taxon>
        <taxon>Ascomycota</taxon>
        <taxon>Pezizomycotina</taxon>
        <taxon>Eurotiomycetes</taxon>
        <taxon>Chaetothyriomycetidae</taxon>
        <taxon>Chaetothyriales</taxon>
        <taxon>Trichomeriaceae</taxon>
        <taxon>Knufia</taxon>
    </lineage>
</organism>
<feature type="binding site" evidence="4">
    <location>
        <position position="149"/>
    </location>
    <ligand>
        <name>S-adenosyl-L-methionine</name>
        <dbReference type="ChEBI" id="CHEBI:59789"/>
    </ligand>
</feature>
<feature type="compositionally biased region" description="Polar residues" evidence="5">
    <location>
        <begin position="21"/>
        <end position="38"/>
    </location>
</feature>
<dbReference type="Pfam" id="PF11968">
    <property type="entry name" value="Bmt2"/>
    <property type="match status" value="1"/>
</dbReference>
<evidence type="ECO:0000256" key="1">
    <source>
        <dbReference type="ARBA" id="ARBA00022603"/>
    </source>
</evidence>
<dbReference type="HAMAP" id="MF_03044">
    <property type="entry name" value="BMT2"/>
    <property type="match status" value="1"/>
</dbReference>
<evidence type="ECO:0000313" key="6">
    <source>
        <dbReference type="EMBL" id="KAK5954544.1"/>
    </source>
</evidence>
<feature type="binding site" evidence="4">
    <location>
        <position position="126"/>
    </location>
    <ligand>
        <name>S-adenosyl-L-methionine</name>
        <dbReference type="ChEBI" id="CHEBI:59789"/>
    </ligand>
</feature>
<proteinExistence type="inferred from homology"/>
<keyword evidence="2 4" id="KW-0808">Transferase</keyword>
<comment type="subcellular location">
    <subcellularLocation>
        <location evidence="4">Nucleus</location>
        <location evidence="4">Nucleolus</location>
    </subcellularLocation>
</comment>
<dbReference type="GO" id="GO:0005730">
    <property type="term" value="C:nucleolus"/>
    <property type="evidence" value="ECO:0007669"/>
    <property type="project" value="UniProtKB-SubCell"/>
</dbReference>
<sequence>MARTKSSKLKSGRPPLAVRTDSGTAKVTVNARQKSSRATRSLINKHHQLQKARATASAAGDHELVQDLDEQLQNLGGLQAYQAASLTGQDRDRGGDSSEKLVEWLRKYDLVGSSRTTQNLRVLEVGALSSKNAISGMIGKGVEVVKRIDLHSQEPAVIEEADFMTFPVPGRDGDKYDILSLSLVLNFVPDVAQRGEMLRRTTMFLRPHTTNSGQGASTRDSAALPSLFVVLPLPCLTNSRYMTHDHFVSIMESLGYELREHHESQKLSYMLFMWNGAKHDKSKVFKKVEINPGRTRNNFAVVLDTGRGR</sequence>
<name>A0AAN8I6G6_9EURO</name>
<reference evidence="6 7" key="1">
    <citation type="submission" date="2022-12" db="EMBL/GenBank/DDBJ databases">
        <title>Genomic features and morphological characterization of a novel Knufia sp. strain isolated from spacecraft assembly facility.</title>
        <authorList>
            <person name="Teixeira M."/>
            <person name="Chander A.M."/>
            <person name="Stajich J.E."/>
            <person name="Venkateswaran K."/>
        </authorList>
    </citation>
    <scope>NUCLEOTIDE SEQUENCE [LARGE SCALE GENOMIC DNA]</scope>
    <source>
        <strain evidence="6 7">FJI-L2-BK-P2</strain>
    </source>
</reference>
<evidence type="ECO:0000256" key="3">
    <source>
        <dbReference type="ARBA" id="ARBA00022691"/>
    </source>
</evidence>
<accession>A0AAN8I6G6</accession>
<comment type="caution">
    <text evidence="6">The sequence shown here is derived from an EMBL/GenBank/DDBJ whole genome shotgun (WGS) entry which is preliminary data.</text>
</comment>
<evidence type="ECO:0000256" key="2">
    <source>
        <dbReference type="ARBA" id="ARBA00022679"/>
    </source>
</evidence>
<comment type="function">
    <text evidence="4">S-adenosyl-L-methionine-dependent methyltransferase that specifically methylates the N(1) position of an adenine present in helix 65 in 25S rRNA.</text>
</comment>
<keyword evidence="4" id="KW-0539">Nucleus</keyword>
<dbReference type="InterPro" id="IPR021867">
    <property type="entry name" value="Bmt2/SAMTOR"/>
</dbReference>
<evidence type="ECO:0000256" key="4">
    <source>
        <dbReference type="HAMAP-Rule" id="MF_03044"/>
    </source>
</evidence>
<dbReference type="Proteomes" id="UP001316803">
    <property type="component" value="Unassembled WGS sequence"/>
</dbReference>
<keyword evidence="1 4" id="KW-0489">Methyltransferase</keyword>
<evidence type="ECO:0000313" key="7">
    <source>
        <dbReference type="Proteomes" id="UP001316803"/>
    </source>
</evidence>
<dbReference type="EMBL" id="JAKLMC020000008">
    <property type="protein sequence ID" value="KAK5954544.1"/>
    <property type="molecule type" value="Genomic_DNA"/>
</dbReference>
<keyword evidence="7" id="KW-1185">Reference proteome</keyword>
<feature type="compositionally biased region" description="Basic residues" evidence="5">
    <location>
        <begin position="1"/>
        <end position="11"/>
    </location>
</feature>
<dbReference type="GO" id="GO:0016433">
    <property type="term" value="F:rRNA (adenine) methyltransferase activity"/>
    <property type="evidence" value="ECO:0007669"/>
    <property type="project" value="UniProtKB-UniRule"/>
</dbReference>
<feature type="region of interest" description="Disordered" evidence="5">
    <location>
        <begin position="1"/>
        <end position="38"/>
    </location>
</feature>
<dbReference type="PANTHER" id="PTHR21008:SF1">
    <property type="entry name" value="25S RRNA (ADENINE(2142)-N(1))-METHYLTRANSFERASE"/>
    <property type="match status" value="1"/>
</dbReference>
<protein>
    <recommendedName>
        <fullName evidence="4">25S rRNA adenine-N(1) methyltransferase</fullName>
        <ecNumber evidence="4">2.1.1.-</ecNumber>
    </recommendedName>
</protein>
<dbReference type="AlphaFoldDB" id="A0AAN8I6G6"/>